<gene>
    <name evidence="1" type="ORF">EF514_01255</name>
</gene>
<dbReference type="OrthoDB" id="9766061at2"/>
<sequence>MTAHAILSASSSYRWLHCPPSARLNTKVRDEASPYALEGSAAHELAEYKLKSALGMKADDPTENLSYYSKEMDDAAAFYADHIMECLEGIKQTTTDPIVLIEQRLDFSDIVPEGFGTADCIIIADDTLYLWDFKYGTGVLVEAERNPQLMLYGLAASLLFDGIYDFDEVKMTIFQPRRDNISSFTLPKEELYGWAKETVKPIATLAFEGKGDFSAGSWCQFCKVKATCAERASANLELAKYEFARPQLLTDEEIESVLGKLDELSAWAKDIKDYALTAAKSGKKWAGFKLVEGRSNRKYSDEAKVAETVKQAGFDPYEKKVLGITAMTQLLGRKQFSDLLEDLVIKPQGKPTLVPESDKRPEMTNIFDDFKEEIIHD</sequence>
<comment type="caution">
    <text evidence="1">The sequence shown here is derived from an EMBL/GenBank/DDBJ whole genome shotgun (WGS) entry which is preliminary data.</text>
</comment>
<dbReference type="EMBL" id="RLIH01000001">
    <property type="protein sequence ID" value="RVU55868.1"/>
    <property type="molecule type" value="Genomic_DNA"/>
</dbReference>
<dbReference type="InterPro" id="IPR021229">
    <property type="entry name" value="DUF2800"/>
</dbReference>
<dbReference type="AlphaFoldDB" id="A0A437SAS0"/>
<reference evidence="1 2" key="1">
    <citation type="submission" date="2018-11" db="EMBL/GenBank/DDBJ databases">
        <title>Genome sequencing and assembly of Anaerosphaera sp. nov., GS7-6-2.</title>
        <authorList>
            <person name="Rettenmaier R."/>
            <person name="Liebl W."/>
            <person name="Zverlov V."/>
        </authorList>
    </citation>
    <scope>NUCLEOTIDE SEQUENCE [LARGE SCALE GENOMIC DNA]</scope>
    <source>
        <strain evidence="1 2">GS7-6-2</strain>
    </source>
</reference>
<dbReference type="Proteomes" id="UP000288812">
    <property type="component" value="Unassembled WGS sequence"/>
</dbReference>
<dbReference type="RefSeq" id="WP_127722995.1">
    <property type="nucleotide sequence ID" value="NZ_RLIH01000001.1"/>
</dbReference>
<keyword evidence="2" id="KW-1185">Reference proteome</keyword>
<dbReference type="Pfam" id="PF10926">
    <property type="entry name" value="DUF2800"/>
    <property type="match status" value="1"/>
</dbReference>
<evidence type="ECO:0000313" key="1">
    <source>
        <dbReference type="EMBL" id="RVU55868.1"/>
    </source>
</evidence>
<evidence type="ECO:0000313" key="2">
    <source>
        <dbReference type="Proteomes" id="UP000288812"/>
    </source>
</evidence>
<protein>
    <submittedName>
        <fullName evidence="1">DUF2800 domain-containing protein</fullName>
    </submittedName>
</protein>
<organism evidence="1 2">
    <name type="scientific">Anaerosphaera multitolerans</name>
    <dbReference type="NCBI Taxonomy" id="2487351"/>
    <lineage>
        <taxon>Bacteria</taxon>
        <taxon>Bacillati</taxon>
        <taxon>Bacillota</taxon>
        <taxon>Tissierellia</taxon>
        <taxon>Tissierellales</taxon>
        <taxon>Peptoniphilaceae</taxon>
        <taxon>Anaerosphaera</taxon>
    </lineage>
</organism>
<accession>A0A437SAS0</accession>
<dbReference type="InterPro" id="IPR011604">
    <property type="entry name" value="PDDEXK-like_dom_sf"/>
</dbReference>
<proteinExistence type="predicted"/>
<name>A0A437SAS0_9FIRM</name>
<dbReference type="Gene3D" id="3.90.320.10">
    <property type="match status" value="1"/>
</dbReference>